<dbReference type="EMBL" id="JAATEJ010000008">
    <property type="protein sequence ID" value="NJP44387.1"/>
    <property type="molecule type" value="Genomic_DNA"/>
</dbReference>
<evidence type="ECO:0000256" key="1">
    <source>
        <dbReference type="SAM" id="MobiDB-lite"/>
    </source>
</evidence>
<feature type="region of interest" description="Disordered" evidence="1">
    <location>
        <begin position="32"/>
        <end position="77"/>
    </location>
</feature>
<feature type="compositionally biased region" description="Low complexity" evidence="1">
    <location>
        <begin position="52"/>
        <end position="69"/>
    </location>
</feature>
<proteinExistence type="predicted"/>
<dbReference type="RefSeq" id="WP_167983246.1">
    <property type="nucleotide sequence ID" value="NZ_JAATEJ010000008.1"/>
</dbReference>
<feature type="chain" id="PRO_5045421607" evidence="2">
    <location>
        <begin position="32"/>
        <end position="174"/>
    </location>
</feature>
<evidence type="ECO:0000256" key="2">
    <source>
        <dbReference type="SAM" id="SignalP"/>
    </source>
</evidence>
<protein>
    <submittedName>
        <fullName evidence="3">Uncharacterized protein</fullName>
    </submittedName>
</protein>
<sequence length="174" mass="16704">MALATRSRILLPAAAPALVLALTALTGCQSAGTRAAGAGQPARSAPPPSAAPPTASAPAPPSGAALADPLPDPLPAGTKVVLQRSGAGPQPLDLTGLVGTSAAVTVHWLCAGGTGGLRLTDRSAVVVGSDCAGTPAQATTAFTGVVPPATAPDLAWKVQAGPGTVWRVAVTTAS</sequence>
<feature type="signal peptide" evidence="2">
    <location>
        <begin position="1"/>
        <end position="31"/>
    </location>
</feature>
<gene>
    <name evidence="3" type="ORF">HCN08_13390</name>
</gene>
<evidence type="ECO:0000313" key="4">
    <source>
        <dbReference type="Proteomes" id="UP000734511"/>
    </source>
</evidence>
<reference evidence="3 4" key="1">
    <citation type="submission" date="2020-03" db="EMBL/GenBank/DDBJ databases">
        <title>WGS of actinomycetes isolated from Thailand.</title>
        <authorList>
            <person name="Thawai C."/>
        </authorList>
    </citation>
    <scope>NUCLEOTIDE SEQUENCE [LARGE SCALE GENOMIC DNA]</scope>
    <source>
        <strain evidence="3 4">PRB2-1</strain>
    </source>
</reference>
<dbReference type="Proteomes" id="UP000734511">
    <property type="component" value="Unassembled WGS sequence"/>
</dbReference>
<name>A0ABX0ZMU9_9ACTN</name>
<keyword evidence="2" id="KW-0732">Signal</keyword>
<comment type="caution">
    <text evidence="3">The sequence shown here is derived from an EMBL/GenBank/DDBJ whole genome shotgun (WGS) entry which is preliminary data.</text>
</comment>
<organism evidence="3 4">
    <name type="scientific">Actinacidiphila epipremni</name>
    <dbReference type="NCBI Taxonomy" id="2053013"/>
    <lineage>
        <taxon>Bacteria</taxon>
        <taxon>Bacillati</taxon>
        <taxon>Actinomycetota</taxon>
        <taxon>Actinomycetes</taxon>
        <taxon>Kitasatosporales</taxon>
        <taxon>Streptomycetaceae</taxon>
        <taxon>Actinacidiphila</taxon>
    </lineage>
</organism>
<accession>A0ABX0ZMU9</accession>
<dbReference type="PROSITE" id="PS51257">
    <property type="entry name" value="PROKAR_LIPOPROTEIN"/>
    <property type="match status" value="1"/>
</dbReference>
<evidence type="ECO:0000313" key="3">
    <source>
        <dbReference type="EMBL" id="NJP44387.1"/>
    </source>
</evidence>
<keyword evidence="4" id="KW-1185">Reference proteome</keyword>